<dbReference type="RefSeq" id="WP_338535088.1">
    <property type="nucleotide sequence ID" value="NZ_AP028654.1"/>
</dbReference>
<protein>
    <recommendedName>
        <fullName evidence="2 15">ATP-dependent DNA helicase RecG</fullName>
        <ecNumber evidence="13 15">5.6.2.4</ecNumber>
    </recommendedName>
</protein>
<evidence type="ECO:0000259" key="16">
    <source>
        <dbReference type="PROSITE" id="PS51192"/>
    </source>
</evidence>
<evidence type="ECO:0000256" key="9">
    <source>
        <dbReference type="ARBA" id="ARBA00023172"/>
    </source>
</evidence>
<keyword evidence="5 15" id="KW-0378">Hydrolase</keyword>
<sequence>MNLDDDLIAIKGIGKKKYKLLNNLNLYKVKDLLTNFPRTYVDRSKVNNINEIENESISTIKLLIYDVSETKNAYKKSTLRLKCKDTNGYNVAIIFFNASFLLKKFSIGKEYYFYGKIVKTHYEAKMFHPEFSDSMYNDKKFLRIEPIYSLTAGITNKEMINIYENIIDNVLFEENLFSPYIIQNKLCDINYAFKNINLPTSKEALKKARYRFIYEEFFNLFLSLSLIKNKVKSSGGIVLKDLPMVDFYKNLKFTLTKSQEKVWNQIKIDLTSNNQMNRLLQGDVGSGKTIVAMMAMYLTYKNNMQSTLMVPTSVLANQHFRTFSDVLKNFNIKIILLTGNTKNKKQIYKDIELGKYDIIIGTHAILEEGVKFKNLALVITDEQHRFGVKQRNILSTKEKNVNVLVMSATPIPRTLSLIIYGDVDISVIDQLPSGRKQIKTHYVKKNKINDMYEFIRSKVEEKRQIYFICPLIEESEALDIKSASELYKELSERIYTKFNVKLLHGKMKAKEKETIMKDFSEGKINILISTTVIEVGINVPNASIMVINDANRFGLSQLHQLRGRVGRGEYQSYCFMTSNKMGDTSKKRIQTMIDTNDGFEIAERDLLLRGPGEILGLKQHGLPELKIGELAKHSQIFEIVKMDVNNLVQMYNQGEKASVEFIIKFIENRLSNNINI</sequence>
<evidence type="ECO:0000256" key="12">
    <source>
        <dbReference type="ARBA" id="ARBA00034617"/>
    </source>
</evidence>
<dbReference type="NCBIfam" id="TIGR00643">
    <property type="entry name" value="recG"/>
    <property type="match status" value="1"/>
</dbReference>
<dbReference type="GO" id="GO:0016787">
    <property type="term" value="F:hydrolase activity"/>
    <property type="evidence" value="ECO:0007669"/>
    <property type="project" value="UniProtKB-KW"/>
</dbReference>
<comment type="catalytic activity">
    <reaction evidence="12 15">
        <text>Couples ATP hydrolysis with the unwinding of duplex DNA by translocating in the 3'-5' direction.</text>
        <dbReference type="EC" id="5.6.2.4"/>
    </reaction>
</comment>
<dbReference type="PANTHER" id="PTHR47964:SF1">
    <property type="entry name" value="ATP-DEPENDENT DNA HELICASE HOMOLOG RECG, CHLOROPLASTIC"/>
    <property type="match status" value="1"/>
</dbReference>
<dbReference type="SMART" id="SM00490">
    <property type="entry name" value="HELICc"/>
    <property type="match status" value="1"/>
</dbReference>
<evidence type="ECO:0000256" key="4">
    <source>
        <dbReference type="ARBA" id="ARBA00022763"/>
    </source>
</evidence>
<evidence type="ECO:0000259" key="17">
    <source>
        <dbReference type="PROSITE" id="PS51194"/>
    </source>
</evidence>
<evidence type="ECO:0000256" key="10">
    <source>
        <dbReference type="ARBA" id="ARBA00023204"/>
    </source>
</evidence>
<dbReference type="PANTHER" id="PTHR47964">
    <property type="entry name" value="ATP-DEPENDENT DNA HELICASE HOMOLOG RECG, CHLOROPLASTIC"/>
    <property type="match status" value="1"/>
</dbReference>
<keyword evidence="9 15" id="KW-0233">DNA recombination</keyword>
<dbReference type="Pfam" id="PF00270">
    <property type="entry name" value="DEAD"/>
    <property type="match status" value="1"/>
</dbReference>
<dbReference type="InterPro" id="IPR033454">
    <property type="entry name" value="RecG_wedge"/>
</dbReference>
<dbReference type="NCBIfam" id="NF008168">
    <property type="entry name" value="PRK10917.2-2"/>
    <property type="match status" value="1"/>
</dbReference>
<keyword evidence="11" id="KW-0413">Isomerase</keyword>
<dbReference type="GO" id="GO:0006310">
    <property type="term" value="P:DNA recombination"/>
    <property type="evidence" value="ECO:0007669"/>
    <property type="project" value="UniProtKB-UniRule"/>
</dbReference>
<evidence type="ECO:0000256" key="15">
    <source>
        <dbReference type="RuleBase" id="RU363016"/>
    </source>
</evidence>
<dbReference type="Pfam" id="PF00271">
    <property type="entry name" value="Helicase_C"/>
    <property type="match status" value="1"/>
</dbReference>
<dbReference type="CDD" id="cd17992">
    <property type="entry name" value="DEXHc_RecG"/>
    <property type="match status" value="1"/>
</dbReference>
<evidence type="ECO:0000256" key="1">
    <source>
        <dbReference type="ARBA" id="ARBA00007504"/>
    </source>
</evidence>
<dbReference type="PROSITE" id="PS51192">
    <property type="entry name" value="HELICASE_ATP_BIND_1"/>
    <property type="match status" value="1"/>
</dbReference>
<dbReference type="SUPFAM" id="SSF50249">
    <property type="entry name" value="Nucleic acid-binding proteins"/>
    <property type="match status" value="1"/>
</dbReference>
<evidence type="ECO:0000256" key="5">
    <source>
        <dbReference type="ARBA" id="ARBA00022801"/>
    </source>
</evidence>
<keyword evidence="7 15" id="KW-0067">ATP-binding</keyword>
<evidence type="ECO:0000256" key="11">
    <source>
        <dbReference type="ARBA" id="ARBA00023235"/>
    </source>
</evidence>
<dbReference type="InterPro" id="IPR001650">
    <property type="entry name" value="Helicase_C-like"/>
</dbReference>
<dbReference type="PROSITE" id="PS51194">
    <property type="entry name" value="HELICASE_CTER"/>
    <property type="match status" value="1"/>
</dbReference>
<dbReference type="SUPFAM" id="SSF52540">
    <property type="entry name" value="P-loop containing nucleoside triphosphate hydrolases"/>
    <property type="match status" value="2"/>
</dbReference>
<dbReference type="InterPro" id="IPR047112">
    <property type="entry name" value="RecG/Mfd"/>
</dbReference>
<dbReference type="AlphaFoldDB" id="A0AAU9EBZ1"/>
<dbReference type="SMART" id="SM00487">
    <property type="entry name" value="DEXDc"/>
    <property type="match status" value="1"/>
</dbReference>
<evidence type="ECO:0000256" key="7">
    <source>
        <dbReference type="ARBA" id="ARBA00022840"/>
    </source>
</evidence>
<feature type="domain" description="Helicase ATP-binding" evidence="16">
    <location>
        <begin position="269"/>
        <end position="428"/>
    </location>
</feature>
<dbReference type="EMBL" id="AP028654">
    <property type="protein sequence ID" value="BEP29457.1"/>
    <property type="molecule type" value="Genomic_DNA"/>
</dbReference>
<name>A0AAU9EBZ1_9FIRM</name>
<dbReference type="CDD" id="cd18811">
    <property type="entry name" value="SF2_C_RecG"/>
    <property type="match status" value="1"/>
</dbReference>
<dbReference type="InterPro" id="IPR014001">
    <property type="entry name" value="Helicase_ATP-bd"/>
</dbReference>
<dbReference type="EC" id="5.6.2.4" evidence="13 15"/>
<reference evidence="18 19" key="1">
    <citation type="submission" date="2023-08" db="EMBL/GenBank/DDBJ databases">
        <title>Helicovermis profunda gen. nov., sp. nov., a novel mesophilic, fermentative bacterium within the Bacillota from a deep-sea hydrothermal vent chimney.</title>
        <authorList>
            <person name="Miyazaki U."/>
            <person name="Mizutani D."/>
            <person name="Hashimoto Y."/>
            <person name="Tame A."/>
            <person name="Sawayama S."/>
            <person name="Miyazaki J."/>
            <person name="Takai K."/>
            <person name="Nakagawa S."/>
        </authorList>
    </citation>
    <scope>NUCLEOTIDE SEQUENCE [LARGE SCALE GENOMIC DNA]</scope>
    <source>
        <strain evidence="18 19">S502</strain>
    </source>
</reference>
<organism evidence="18 19">
    <name type="scientific">Helicovermis profundi</name>
    <dbReference type="NCBI Taxonomy" id="3065157"/>
    <lineage>
        <taxon>Bacteria</taxon>
        <taxon>Bacillati</taxon>
        <taxon>Bacillota</taxon>
        <taxon>Clostridia</taxon>
        <taxon>Helicovermis</taxon>
    </lineage>
</organism>
<comment type="catalytic activity">
    <reaction evidence="14 15">
        <text>ATP + H2O = ADP + phosphate + H(+)</text>
        <dbReference type="Rhea" id="RHEA:13065"/>
        <dbReference type="ChEBI" id="CHEBI:15377"/>
        <dbReference type="ChEBI" id="CHEBI:15378"/>
        <dbReference type="ChEBI" id="CHEBI:30616"/>
        <dbReference type="ChEBI" id="CHEBI:43474"/>
        <dbReference type="ChEBI" id="CHEBI:456216"/>
        <dbReference type="EC" id="5.6.2.4"/>
    </reaction>
</comment>
<dbReference type="Pfam" id="PF17191">
    <property type="entry name" value="RecG_wedge"/>
    <property type="match status" value="1"/>
</dbReference>
<dbReference type="InterPro" id="IPR027417">
    <property type="entry name" value="P-loop_NTPase"/>
</dbReference>
<gene>
    <name evidence="18" type="primary">recG</name>
    <name evidence="18" type="ORF">HLPR_17880</name>
</gene>
<keyword evidence="19" id="KW-1185">Reference proteome</keyword>
<evidence type="ECO:0000313" key="18">
    <source>
        <dbReference type="EMBL" id="BEP29457.1"/>
    </source>
</evidence>
<feature type="domain" description="Helicase C-terminal" evidence="17">
    <location>
        <begin position="447"/>
        <end position="607"/>
    </location>
</feature>
<keyword evidence="3 15" id="KW-0547">Nucleotide-binding</keyword>
<dbReference type="GO" id="GO:0003677">
    <property type="term" value="F:DNA binding"/>
    <property type="evidence" value="ECO:0007669"/>
    <property type="project" value="UniProtKB-KW"/>
</dbReference>
<comment type="function">
    <text evidence="15">Plays a critical role in recombination and DNA repair. Helps process Holliday junction intermediates to mature products by catalyzing branch migration. Has replication fork regression activity, unwinds stalled or blocked replication forks to make a HJ that can be resolved. Has a DNA unwinding activity characteristic of a DNA helicase with 3'-5' polarity.</text>
</comment>
<dbReference type="InterPro" id="IPR045562">
    <property type="entry name" value="RecG_dom3_C"/>
</dbReference>
<dbReference type="InterPro" id="IPR012340">
    <property type="entry name" value="NA-bd_OB-fold"/>
</dbReference>
<dbReference type="GO" id="GO:0006281">
    <property type="term" value="P:DNA repair"/>
    <property type="evidence" value="ECO:0007669"/>
    <property type="project" value="UniProtKB-UniRule"/>
</dbReference>
<dbReference type="Pfam" id="PF19833">
    <property type="entry name" value="RecG_dom3_C"/>
    <property type="match status" value="1"/>
</dbReference>
<evidence type="ECO:0000313" key="19">
    <source>
        <dbReference type="Proteomes" id="UP001321786"/>
    </source>
</evidence>
<dbReference type="InterPro" id="IPR011545">
    <property type="entry name" value="DEAD/DEAH_box_helicase_dom"/>
</dbReference>
<dbReference type="InterPro" id="IPR004609">
    <property type="entry name" value="ATP-dep_DNA_helicase_RecG"/>
</dbReference>
<dbReference type="NCBIfam" id="NF008165">
    <property type="entry name" value="PRK10917.1-3"/>
    <property type="match status" value="1"/>
</dbReference>
<comment type="similarity">
    <text evidence="1 15">Belongs to the helicase family. RecG subfamily.</text>
</comment>
<evidence type="ECO:0000256" key="3">
    <source>
        <dbReference type="ARBA" id="ARBA00022741"/>
    </source>
</evidence>
<evidence type="ECO:0000256" key="13">
    <source>
        <dbReference type="ARBA" id="ARBA00034808"/>
    </source>
</evidence>
<evidence type="ECO:0000256" key="8">
    <source>
        <dbReference type="ARBA" id="ARBA00023125"/>
    </source>
</evidence>
<dbReference type="KEGG" id="hprf:HLPR_17880"/>
<evidence type="ECO:0000256" key="14">
    <source>
        <dbReference type="ARBA" id="ARBA00048988"/>
    </source>
</evidence>
<dbReference type="Proteomes" id="UP001321786">
    <property type="component" value="Chromosome"/>
</dbReference>
<proteinExistence type="inferred from homology"/>
<keyword evidence="4 15" id="KW-0227">DNA damage</keyword>
<evidence type="ECO:0000256" key="2">
    <source>
        <dbReference type="ARBA" id="ARBA00017846"/>
    </source>
</evidence>
<dbReference type="GO" id="GO:0005524">
    <property type="term" value="F:ATP binding"/>
    <property type="evidence" value="ECO:0007669"/>
    <property type="project" value="UniProtKB-KW"/>
</dbReference>
<keyword evidence="6 15" id="KW-0347">Helicase</keyword>
<accession>A0AAU9EBZ1</accession>
<keyword evidence="10 15" id="KW-0234">DNA repair</keyword>
<evidence type="ECO:0000256" key="6">
    <source>
        <dbReference type="ARBA" id="ARBA00022806"/>
    </source>
</evidence>
<keyword evidence="8" id="KW-0238">DNA-binding</keyword>
<dbReference type="Gene3D" id="2.40.50.140">
    <property type="entry name" value="Nucleic acid-binding proteins"/>
    <property type="match status" value="1"/>
</dbReference>
<dbReference type="GO" id="GO:0043138">
    <property type="term" value="F:3'-5' DNA helicase activity"/>
    <property type="evidence" value="ECO:0007669"/>
    <property type="project" value="UniProtKB-EC"/>
</dbReference>
<dbReference type="Gene3D" id="3.40.50.300">
    <property type="entry name" value="P-loop containing nucleotide triphosphate hydrolases"/>
    <property type="match status" value="2"/>
</dbReference>